<reference evidence="8" key="1">
    <citation type="submission" date="2014-09" db="EMBL/GenBank/DDBJ databases">
        <title>Vibrio variabilis JCM 19239. (C206) whole genome shotgun sequence.</title>
        <authorList>
            <person name="Sawabe T."/>
            <person name="Meirelles P."/>
            <person name="Nakanishi M."/>
            <person name="Sayaka M."/>
            <person name="Hattori M."/>
            <person name="Ohkuma M."/>
        </authorList>
    </citation>
    <scope>NUCLEOTIDE SEQUENCE [LARGE SCALE GENOMIC DNA]</scope>
    <source>
        <strain evidence="8">JCM 19239</strain>
    </source>
</reference>
<dbReference type="InterPro" id="IPR005849">
    <property type="entry name" value="GalP_Utransf_N"/>
</dbReference>
<proteinExistence type="predicted"/>
<feature type="region of interest" description="Disordered" evidence="5">
    <location>
        <begin position="1"/>
        <end position="24"/>
    </location>
</feature>
<evidence type="ECO:0000256" key="1">
    <source>
        <dbReference type="ARBA" id="ARBA00016340"/>
    </source>
</evidence>
<organism evidence="7 8">
    <name type="scientific">Vibrio variabilis</name>
    <dbReference type="NCBI Taxonomy" id="990271"/>
    <lineage>
        <taxon>Bacteria</taxon>
        <taxon>Pseudomonadati</taxon>
        <taxon>Pseudomonadota</taxon>
        <taxon>Gammaproteobacteria</taxon>
        <taxon>Vibrionales</taxon>
        <taxon>Vibrionaceae</taxon>
        <taxon>Vibrio</taxon>
    </lineage>
</organism>
<evidence type="ECO:0000259" key="6">
    <source>
        <dbReference type="Pfam" id="PF01087"/>
    </source>
</evidence>
<evidence type="ECO:0000256" key="2">
    <source>
        <dbReference type="ARBA" id="ARBA00022679"/>
    </source>
</evidence>
<dbReference type="PANTHER" id="PTHR11943:SF1">
    <property type="entry name" value="GALACTOSE-1-PHOSPHATE URIDYLYLTRANSFERASE"/>
    <property type="match status" value="1"/>
</dbReference>
<keyword evidence="3 7" id="KW-0548">Nucleotidyltransferase</keyword>
<keyword evidence="2 7" id="KW-0808">Transferase</keyword>
<evidence type="ECO:0000313" key="8">
    <source>
        <dbReference type="Proteomes" id="UP000029223"/>
    </source>
</evidence>
<dbReference type="InterPro" id="IPR001937">
    <property type="entry name" value="GalP_UDPtransf1"/>
</dbReference>
<dbReference type="InterPro" id="IPR036265">
    <property type="entry name" value="HIT-like_sf"/>
</dbReference>
<dbReference type="SUPFAM" id="SSF54197">
    <property type="entry name" value="HIT-like"/>
    <property type="match status" value="1"/>
</dbReference>
<evidence type="ECO:0000256" key="4">
    <source>
        <dbReference type="ARBA" id="ARBA00023277"/>
    </source>
</evidence>
<dbReference type="PANTHER" id="PTHR11943">
    <property type="entry name" value="GALACTOSE-1-PHOSPHATE URIDYLYLTRANSFERASE"/>
    <property type="match status" value="1"/>
</dbReference>
<reference evidence="8" key="2">
    <citation type="submission" date="2014-09" db="EMBL/GenBank/DDBJ databases">
        <authorList>
            <consortium name="NBRP consortium"/>
            <person name="Sawabe T."/>
            <person name="Meirelles P."/>
            <person name="Nakanishi M."/>
            <person name="Sayaka M."/>
            <person name="Hattori M."/>
            <person name="Ohkuma M."/>
        </authorList>
    </citation>
    <scope>NUCLEOTIDE SEQUENCE [LARGE SCALE GENOMIC DNA]</scope>
    <source>
        <strain evidence="8">JCM 19239</strain>
    </source>
</reference>
<comment type="caution">
    <text evidence="7">The sequence shown here is derived from an EMBL/GenBank/DDBJ whole genome shotgun (WGS) entry which is preliminary data.</text>
</comment>
<evidence type="ECO:0000256" key="5">
    <source>
        <dbReference type="SAM" id="MobiDB-lite"/>
    </source>
</evidence>
<keyword evidence="4" id="KW-0119">Carbohydrate metabolism</keyword>
<evidence type="ECO:0000256" key="3">
    <source>
        <dbReference type="ARBA" id="ARBA00022695"/>
    </source>
</evidence>
<dbReference type="Pfam" id="PF01087">
    <property type="entry name" value="GalP_UDP_transf"/>
    <property type="match status" value="1"/>
</dbReference>
<sequence>MFSNDFAALMPDSPDAPESDNPLFKTQGVRGLSRVICFSPDHSKTLPELTPKSFAPW</sequence>
<dbReference type="EMBL" id="BBMS01000192">
    <property type="protein sequence ID" value="GAL31505.1"/>
    <property type="molecule type" value="Genomic_DNA"/>
</dbReference>
<accession>A0ABQ0JSQ8</accession>
<protein>
    <recommendedName>
        <fullName evidence="1">Galactose-1-phosphate uridylyltransferase</fullName>
    </recommendedName>
</protein>
<name>A0ABQ0JSQ8_9VIBR</name>
<dbReference type="Gene3D" id="3.30.428.10">
    <property type="entry name" value="HIT-like"/>
    <property type="match status" value="1"/>
</dbReference>
<feature type="domain" description="Galactose-1-phosphate uridyl transferase N-terminal" evidence="6">
    <location>
        <begin position="2"/>
        <end position="53"/>
    </location>
</feature>
<gene>
    <name evidence="7" type="ORF">JCM19239_1305</name>
</gene>
<dbReference type="Proteomes" id="UP000029223">
    <property type="component" value="Unassembled WGS sequence"/>
</dbReference>
<keyword evidence="8" id="KW-1185">Reference proteome</keyword>
<dbReference type="GO" id="GO:0017103">
    <property type="term" value="F:UTP:galactose-1-phosphate uridylyltransferase activity"/>
    <property type="evidence" value="ECO:0007669"/>
    <property type="project" value="UniProtKB-EC"/>
</dbReference>
<evidence type="ECO:0000313" key="7">
    <source>
        <dbReference type="EMBL" id="GAL31505.1"/>
    </source>
</evidence>